<dbReference type="InterPro" id="IPR015943">
    <property type="entry name" value="WD40/YVTN_repeat-like_dom_sf"/>
</dbReference>
<name>X0S8G3_9ZZZZ</name>
<feature type="non-terminal residue" evidence="1">
    <location>
        <position position="173"/>
    </location>
</feature>
<dbReference type="InterPro" id="IPR011659">
    <property type="entry name" value="WD40"/>
</dbReference>
<evidence type="ECO:0008006" key="2">
    <source>
        <dbReference type="Google" id="ProtNLM"/>
    </source>
</evidence>
<gene>
    <name evidence="1" type="ORF">S01H1_17463</name>
</gene>
<accession>X0S8G3</accession>
<sequence length="173" mass="19109">MQERNDLLDAASAPGLEVVQLTEEDVPSCHIYMEAQVCTPDSRYLVLHRAADAHGRTRWNNPEHRYMLCDTEEGELLPLTDEMNVTGPSLSPDGKWMYYFVDDTQSPGKKPAVALKRVSLDGLTRETLIVVDTPLPGSNRCPSQLYDLSTISSDGRRLATSARVGENSTGSVE</sequence>
<comment type="caution">
    <text evidence="1">The sequence shown here is derived from an EMBL/GenBank/DDBJ whole genome shotgun (WGS) entry which is preliminary data.</text>
</comment>
<protein>
    <recommendedName>
        <fullName evidence="2">Dipeptidylpeptidase IV N-terminal domain-containing protein</fullName>
    </recommendedName>
</protein>
<dbReference type="EMBL" id="BARS01009266">
    <property type="protein sequence ID" value="GAF72227.1"/>
    <property type="molecule type" value="Genomic_DNA"/>
</dbReference>
<dbReference type="Gene3D" id="2.130.10.10">
    <property type="entry name" value="YVTN repeat-like/Quinoprotein amine dehydrogenase"/>
    <property type="match status" value="1"/>
</dbReference>
<dbReference type="SUPFAM" id="SSF69304">
    <property type="entry name" value="Tricorn protease N-terminal domain"/>
    <property type="match status" value="1"/>
</dbReference>
<organism evidence="1">
    <name type="scientific">marine sediment metagenome</name>
    <dbReference type="NCBI Taxonomy" id="412755"/>
    <lineage>
        <taxon>unclassified sequences</taxon>
        <taxon>metagenomes</taxon>
        <taxon>ecological metagenomes</taxon>
    </lineage>
</organism>
<dbReference type="Pfam" id="PF07676">
    <property type="entry name" value="PD40"/>
    <property type="match status" value="1"/>
</dbReference>
<evidence type="ECO:0000313" key="1">
    <source>
        <dbReference type="EMBL" id="GAF72227.1"/>
    </source>
</evidence>
<reference evidence="1" key="1">
    <citation type="journal article" date="2014" name="Front. Microbiol.">
        <title>High frequency of phylogenetically diverse reductive dehalogenase-homologous genes in deep subseafloor sedimentary metagenomes.</title>
        <authorList>
            <person name="Kawai M."/>
            <person name="Futagami T."/>
            <person name="Toyoda A."/>
            <person name="Takaki Y."/>
            <person name="Nishi S."/>
            <person name="Hori S."/>
            <person name="Arai W."/>
            <person name="Tsubouchi T."/>
            <person name="Morono Y."/>
            <person name="Uchiyama I."/>
            <person name="Ito T."/>
            <person name="Fujiyama A."/>
            <person name="Inagaki F."/>
            <person name="Takami H."/>
        </authorList>
    </citation>
    <scope>NUCLEOTIDE SEQUENCE</scope>
    <source>
        <strain evidence="1">Expedition CK06-06</strain>
    </source>
</reference>
<dbReference type="AlphaFoldDB" id="X0S8G3"/>
<proteinExistence type="predicted"/>